<keyword evidence="2 4" id="KW-0833">Ubl conjugation pathway</keyword>
<keyword evidence="1" id="KW-0808">Transferase</keyword>
<feature type="region of interest" description="Disordered" evidence="5">
    <location>
        <begin position="1"/>
        <end position="27"/>
    </location>
</feature>
<dbReference type="PANTHER" id="PTHR24067">
    <property type="entry name" value="UBIQUITIN-CONJUGATING ENZYME E2"/>
    <property type="match status" value="1"/>
</dbReference>
<evidence type="ECO:0000256" key="3">
    <source>
        <dbReference type="PROSITE-ProRule" id="PRU10133"/>
    </source>
</evidence>
<name>A0AAQ4ERF2_AMBAM</name>
<keyword evidence="4" id="KW-0547">Nucleotide-binding</keyword>
<gene>
    <name evidence="7" type="ORF">V5799_029358</name>
</gene>
<feature type="active site" description="Glycyl thioester intermediate" evidence="3">
    <location>
        <position position="114"/>
    </location>
</feature>
<dbReference type="SMART" id="SM00212">
    <property type="entry name" value="UBCc"/>
    <property type="match status" value="1"/>
</dbReference>
<accession>A0AAQ4ERF2</accession>
<comment type="caution">
    <text evidence="7">The sequence shown here is derived from an EMBL/GenBank/DDBJ whole genome shotgun (WGS) entry which is preliminary data.</text>
</comment>
<organism evidence="7 8">
    <name type="scientific">Amblyomma americanum</name>
    <name type="common">Lone star tick</name>
    <dbReference type="NCBI Taxonomy" id="6943"/>
    <lineage>
        <taxon>Eukaryota</taxon>
        <taxon>Metazoa</taxon>
        <taxon>Ecdysozoa</taxon>
        <taxon>Arthropoda</taxon>
        <taxon>Chelicerata</taxon>
        <taxon>Arachnida</taxon>
        <taxon>Acari</taxon>
        <taxon>Parasitiformes</taxon>
        <taxon>Ixodida</taxon>
        <taxon>Ixodoidea</taxon>
        <taxon>Ixodidae</taxon>
        <taxon>Amblyomminae</taxon>
        <taxon>Amblyomma</taxon>
    </lineage>
</organism>
<dbReference type="AlphaFoldDB" id="A0AAQ4ERF2"/>
<dbReference type="GO" id="GO:0005524">
    <property type="term" value="F:ATP binding"/>
    <property type="evidence" value="ECO:0007669"/>
    <property type="project" value="UniProtKB-UniRule"/>
</dbReference>
<dbReference type="InterPro" id="IPR000608">
    <property type="entry name" value="UBC"/>
</dbReference>
<dbReference type="InterPro" id="IPR016135">
    <property type="entry name" value="UBQ-conjugating_enzyme/RWD"/>
</dbReference>
<dbReference type="SUPFAM" id="SSF54495">
    <property type="entry name" value="UBC-like"/>
    <property type="match status" value="1"/>
</dbReference>
<evidence type="ECO:0000256" key="5">
    <source>
        <dbReference type="SAM" id="MobiDB-lite"/>
    </source>
</evidence>
<feature type="domain" description="UBC core" evidence="6">
    <location>
        <begin position="30"/>
        <end position="175"/>
    </location>
</feature>
<keyword evidence="8" id="KW-1185">Reference proteome</keyword>
<evidence type="ECO:0000256" key="4">
    <source>
        <dbReference type="RuleBase" id="RU362109"/>
    </source>
</evidence>
<sequence length="187" mass="21077">MASPNQSVVQDSRPSSSDKPQSSTDVLHSSALKRLQQEVVIISTYDNDGITAIPDEDNLFHWSATIQGPVGTVYEGSEYNLSLQFSTRYPVEPPRVGFETPCFHPNIGDQGNICVDILNEIWTALLNVRTLLLSIQTLLAWPNVSSPLNGYAADLWRDQERYRRARESFEAYHKRRTTPPRLEDNGT</sequence>
<dbReference type="Pfam" id="PF00179">
    <property type="entry name" value="UQ_con"/>
    <property type="match status" value="1"/>
</dbReference>
<keyword evidence="4" id="KW-0067">ATP-binding</keyword>
<proteinExistence type="inferred from homology"/>
<reference evidence="7 8" key="1">
    <citation type="journal article" date="2023" name="Arcadia Sci">
        <title>De novo assembly of a long-read Amblyomma americanum tick genome.</title>
        <authorList>
            <person name="Chou S."/>
            <person name="Poskanzer K.E."/>
            <person name="Rollins M."/>
            <person name="Thuy-Boun P.S."/>
        </authorList>
    </citation>
    <scope>NUCLEOTIDE SEQUENCE [LARGE SCALE GENOMIC DNA]</scope>
    <source>
        <strain evidence="7">F_SG_1</strain>
        <tissue evidence="7">Salivary glands</tissue>
    </source>
</reference>
<dbReference type="InterPro" id="IPR023313">
    <property type="entry name" value="UBQ-conjugating_AS"/>
</dbReference>
<dbReference type="PROSITE" id="PS50127">
    <property type="entry name" value="UBC_2"/>
    <property type="match status" value="1"/>
</dbReference>
<comment type="similarity">
    <text evidence="4">Belongs to the ubiquitin-conjugating enzyme family.</text>
</comment>
<dbReference type="GO" id="GO:0016740">
    <property type="term" value="F:transferase activity"/>
    <property type="evidence" value="ECO:0007669"/>
    <property type="project" value="UniProtKB-KW"/>
</dbReference>
<evidence type="ECO:0000313" key="8">
    <source>
        <dbReference type="Proteomes" id="UP001321473"/>
    </source>
</evidence>
<feature type="compositionally biased region" description="Low complexity" evidence="5">
    <location>
        <begin position="10"/>
        <end position="23"/>
    </location>
</feature>
<evidence type="ECO:0000256" key="2">
    <source>
        <dbReference type="ARBA" id="ARBA00022786"/>
    </source>
</evidence>
<protein>
    <recommendedName>
        <fullName evidence="6">UBC core domain-containing protein</fullName>
    </recommendedName>
</protein>
<evidence type="ECO:0000259" key="6">
    <source>
        <dbReference type="PROSITE" id="PS50127"/>
    </source>
</evidence>
<dbReference type="EMBL" id="JARKHS020011999">
    <property type="protein sequence ID" value="KAK8777297.1"/>
    <property type="molecule type" value="Genomic_DNA"/>
</dbReference>
<dbReference type="Proteomes" id="UP001321473">
    <property type="component" value="Unassembled WGS sequence"/>
</dbReference>
<evidence type="ECO:0000313" key="7">
    <source>
        <dbReference type="EMBL" id="KAK8777297.1"/>
    </source>
</evidence>
<dbReference type="Gene3D" id="3.10.110.10">
    <property type="entry name" value="Ubiquitin Conjugating Enzyme"/>
    <property type="match status" value="1"/>
</dbReference>
<dbReference type="InterPro" id="IPR050113">
    <property type="entry name" value="Ub_conjugating_enzyme"/>
</dbReference>
<dbReference type="PROSITE" id="PS00183">
    <property type="entry name" value="UBC_1"/>
    <property type="match status" value="1"/>
</dbReference>
<evidence type="ECO:0000256" key="1">
    <source>
        <dbReference type="ARBA" id="ARBA00022679"/>
    </source>
</evidence>